<dbReference type="EMBL" id="CP031217">
    <property type="protein sequence ID" value="AXH13400.1"/>
    <property type="molecule type" value="Genomic_DNA"/>
</dbReference>
<keyword evidence="4" id="KW-1185">Reference proteome</keyword>
<protein>
    <recommendedName>
        <fullName evidence="5">TMhelix containing protein</fullName>
    </recommendedName>
</protein>
<reference evidence="2 4" key="1">
    <citation type="submission" date="2017-10" db="EMBL/GenBank/DDBJ databases">
        <title>Genomics of the genus Arcobacter.</title>
        <authorList>
            <person name="Perez-Cataluna A."/>
            <person name="Figueras M.J."/>
        </authorList>
    </citation>
    <scope>NUCLEOTIDE SEQUENCE [LARGE SCALE GENOMIC DNA]</scope>
    <source>
        <strain evidence="2 4">CECT 7835</strain>
    </source>
</reference>
<dbReference type="KEGG" id="hbv:ABIV_2426"/>
<dbReference type="EMBL" id="PDKM01000003">
    <property type="protein sequence ID" value="RXK10000.1"/>
    <property type="molecule type" value="Genomic_DNA"/>
</dbReference>
<dbReference type="RefSeq" id="WP_114840183.1">
    <property type="nucleotide sequence ID" value="NZ_CP031217.1"/>
</dbReference>
<gene>
    <name evidence="1" type="ORF">ABIV_2426</name>
    <name evidence="2" type="ORF">CRV05_06365</name>
</gene>
<dbReference type="Proteomes" id="UP000289193">
    <property type="component" value="Unassembled WGS sequence"/>
</dbReference>
<dbReference type="Proteomes" id="UP000253850">
    <property type="component" value="Chromosome"/>
</dbReference>
<dbReference type="AlphaFoldDB" id="A0AAX2A967"/>
<organism evidence="2 4">
    <name type="scientific">Halarcobacter bivalviorum</name>
    <dbReference type="NCBI Taxonomy" id="663364"/>
    <lineage>
        <taxon>Bacteria</taxon>
        <taxon>Pseudomonadati</taxon>
        <taxon>Campylobacterota</taxon>
        <taxon>Epsilonproteobacteria</taxon>
        <taxon>Campylobacterales</taxon>
        <taxon>Arcobacteraceae</taxon>
        <taxon>Halarcobacter</taxon>
    </lineage>
</organism>
<evidence type="ECO:0000313" key="1">
    <source>
        <dbReference type="EMBL" id="AXH13400.1"/>
    </source>
</evidence>
<proteinExistence type="predicted"/>
<evidence type="ECO:0008006" key="5">
    <source>
        <dbReference type="Google" id="ProtNLM"/>
    </source>
</evidence>
<evidence type="ECO:0000313" key="4">
    <source>
        <dbReference type="Proteomes" id="UP000289193"/>
    </source>
</evidence>
<reference evidence="1 3" key="2">
    <citation type="submission" date="2018-07" db="EMBL/GenBank/DDBJ databases">
        <title>Complete genome of the Arcobacter bivalviorum type strain LMG 26154.</title>
        <authorList>
            <person name="Miller W.G."/>
            <person name="Yee E."/>
            <person name="Bono J.L."/>
        </authorList>
    </citation>
    <scope>NUCLEOTIDE SEQUENCE [LARGE SCALE GENOMIC DNA]</scope>
    <source>
        <strain evidence="1 3">LMG 26154</strain>
    </source>
</reference>
<accession>A0AAX2A967</accession>
<sequence>MKKLFKTTLIAAILGALFSYGAINFLYYKMEQELITYLVLNEEAKKLQDIYALCSGLLSVNPTQENLSGCNNIVTEVEHLSVKIKEQCPYISFYTSYINELQ</sequence>
<evidence type="ECO:0000313" key="2">
    <source>
        <dbReference type="EMBL" id="RXK10000.1"/>
    </source>
</evidence>
<name>A0AAX2A967_9BACT</name>
<evidence type="ECO:0000313" key="3">
    <source>
        <dbReference type="Proteomes" id="UP000253850"/>
    </source>
</evidence>